<name>A0A0F9GGR6_9ZZZZ</name>
<accession>A0A0F9GGR6</accession>
<reference evidence="1" key="1">
    <citation type="journal article" date="2015" name="Nature">
        <title>Complex archaea that bridge the gap between prokaryotes and eukaryotes.</title>
        <authorList>
            <person name="Spang A."/>
            <person name="Saw J.H."/>
            <person name="Jorgensen S.L."/>
            <person name="Zaremba-Niedzwiedzka K."/>
            <person name="Martijn J."/>
            <person name="Lind A.E."/>
            <person name="van Eijk R."/>
            <person name="Schleper C."/>
            <person name="Guy L."/>
            <person name="Ettema T.J."/>
        </authorList>
    </citation>
    <scope>NUCLEOTIDE SEQUENCE</scope>
</reference>
<proteinExistence type="predicted"/>
<dbReference type="AlphaFoldDB" id="A0A0F9GGR6"/>
<comment type="caution">
    <text evidence="1">The sequence shown here is derived from an EMBL/GenBank/DDBJ whole genome shotgun (WGS) entry which is preliminary data.</text>
</comment>
<evidence type="ECO:0000313" key="1">
    <source>
        <dbReference type="EMBL" id="KKL89746.1"/>
    </source>
</evidence>
<gene>
    <name evidence="1" type="ORF">LCGC14_1911630</name>
</gene>
<organism evidence="1">
    <name type="scientific">marine sediment metagenome</name>
    <dbReference type="NCBI Taxonomy" id="412755"/>
    <lineage>
        <taxon>unclassified sequences</taxon>
        <taxon>metagenomes</taxon>
        <taxon>ecological metagenomes</taxon>
    </lineage>
</organism>
<protein>
    <submittedName>
        <fullName evidence="1">Uncharacterized protein</fullName>
    </submittedName>
</protein>
<sequence length="166" mass="18555">MANRNKKPLEWIFQNVNTANATPANARIELGLKDDEVAEIHKVMSYIAPAPYAAGGADDSLVLAMSLSMDPDVILTPIAEDNQDDLEWFYTHRHETQIELTTDGAYGLKTDDSKSEDFNPPVLVGTDVGMVVLGDAALACQFWVRLYFTRRKANVMELNQVLLKRR</sequence>
<dbReference type="EMBL" id="LAZR01020201">
    <property type="protein sequence ID" value="KKL89746.1"/>
    <property type="molecule type" value="Genomic_DNA"/>
</dbReference>